<sequence length="433" mass="48802">MLAIPVFFTQLGIICIGLSDNIMVGLLGKKALASVSLSNAVFFIMIIFGFGISTAISVLIASTDAKQEYKNGAIIFYHGLVLNFFLSVLIYGLIQVFCYIFPYLGQPKEILNETISFLKVVSISFIPWMIFEVFRKFSEGLSLVFPGLIVTWISAFINIILNYIFLHGKYGFPKLGIVGVAYATLISRITMLIGILILLSQYKKVHNYYNQLKYFFLEKKYIKKILKIGIPSGLHMLFEMSAFAISSFISGRCGIKVLAAHQIVMSLVSSTFLLSTGFSVAATIRMGNQLALKNYLELKRTGISIFFMGTIFMLICSFFFFFFRSSIPYIYIKNDEEVVKIAEKMIVIASFFQLSDGLQGIILGALRGLQDVHIPMWISFFSYWIIAIPIAWFLSIKMGGIGVWIGLGFGLTISAMLLFIRYKTILKKIREMK</sequence>
<feature type="transmembrane region" description="Helical" evidence="10">
    <location>
        <begin position="177"/>
        <end position="199"/>
    </location>
</feature>
<evidence type="ECO:0000256" key="1">
    <source>
        <dbReference type="ARBA" id="ARBA00004651"/>
    </source>
</evidence>
<dbReference type="InterPro" id="IPR048279">
    <property type="entry name" value="MdtK-like"/>
</dbReference>
<name>A0ABN5V6I1_9FLAO</name>
<accession>A0ABN5V6I1</accession>
<keyword evidence="4" id="KW-1003">Cell membrane</keyword>
<keyword evidence="3" id="KW-0050">Antiport</keyword>
<dbReference type="NCBIfam" id="TIGR00797">
    <property type="entry name" value="matE"/>
    <property type="match status" value="1"/>
</dbReference>
<dbReference type="EMBL" id="AP014609">
    <property type="protein sequence ID" value="BAR92184.1"/>
    <property type="molecule type" value="Genomic_DNA"/>
</dbReference>
<evidence type="ECO:0000256" key="9">
    <source>
        <dbReference type="ARBA" id="ARBA00031636"/>
    </source>
</evidence>
<evidence type="ECO:0000256" key="6">
    <source>
        <dbReference type="ARBA" id="ARBA00022989"/>
    </source>
</evidence>
<dbReference type="InterPro" id="IPR002528">
    <property type="entry name" value="MATE_fam"/>
</dbReference>
<dbReference type="CDD" id="cd13131">
    <property type="entry name" value="MATE_NorM_like"/>
    <property type="match status" value="1"/>
</dbReference>
<dbReference type="InterPro" id="IPR050222">
    <property type="entry name" value="MATE_MdtK"/>
</dbReference>
<evidence type="ECO:0000256" key="3">
    <source>
        <dbReference type="ARBA" id="ARBA00022449"/>
    </source>
</evidence>
<protein>
    <recommendedName>
        <fullName evidence="9">Multidrug-efflux transporter</fullName>
    </recommendedName>
</protein>
<proteinExistence type="predicted"/>
<dbReference type="Pfam" id="PF01554">
    <property type="entry name" value="MatE"/>
    <property type="match status" value="2"/>
</dbReference>
<dbReference type="Proteomes" id="UP000217805">
    <property type="component" value="Chromosome"/>
</dbReference>
<evidence type="ECO:0000256" key="10">
    <source>
        <dbReference type="SAM" id="Phobius"/>
    </source>
</evidence>
<keyword evidence="12" id="KW-1185">Reference proteome</keyword>
<feature type="transmembrane region" description="Helical" evidence="10">
    <location>
        <begin position="40"/>
        <end position="62"/>
    </location>
</feature>
<keyword evidence="8 10" id="KW-0472">Membrane</keyword>
<keyword evidence="2" id="KW-0813">Transport</keyword>
<evidence type="ECO:0000256" key="8">
    <source>
        <dbReference type="ARBA" id="ARBA00023136"/>
    </source>
</evidence>
<evidence type="ECO:0000256" key="7">
    <source>
        <dbReference type="ARBA" id="ARBA00023065"/>
    </source>
</evidence>
<feature type="transmembrane region" description="Helical" evidence="10">
    <location>
        <begin position="114"/>
        <end position="131"/>
    </location>
</feature>
<feature type="transmembrane region" description="Helical" evidence="10">
    <location>
        <begin position="305"/>
        <end position="325"/>
    </location>
</feature>
<evidence type="ECO:0000313" key="12">
    <source>
        <dbReference type="Proteomes" id="UP000217805"/>
    </source>
</evidence>
<feature type="transmembrane region" description="Helical" evidence="10">
    <location>
        <begin position="263"/>
        <end position="284"/>
    </location>
</feature>
<feature type="transmembrane region" description="Helical" evidence="10">
    <location>
        <begin position="7"/>
        <end position="28"/>
    </location>
</feature>
<evidence type="ECO:0000313" key="11">
    <source>
        <dbReference type="EMBL" id="BAR92184.1"/>
    </source>
</evidence>
<keyword evidence="7" id="KW-0406">Ion transport</keyword>
<feature type="transmembrane region" description="Helical" evidence="10">
    <location>
        <begin position="228"/>
        <end position="251"/>
    </location>
</feature>
<keyword evidence="5 10" id="KW-0812">Transmembrane</keyword>
<dbReference type="PANTHER" id="PTHR43298:SF2">
    <property type="entry name" value="FMN_FAD EXPORTER YEEO-RELATED"/>
    <property type="match status" value="1"/>
</dbReference>
<feature type="transmembrane region" description="Helical" evidence="10">
    <location>
        <begin position="377"/>
        <end position="395"/>
    </location>
</feature>
<evidence type="ECO:0000256" key="2">
    <source>
        <dbReference type="ARBA" id="ARBA00022448"/>
    </source>
</evidence>
<gene>
    <name evidence="11" type="primary">mdtK</name>
    <name evidence="11" type="ORF">BPAY_453</name>
</gene>
<evidence type="ECO:0000256" key="4">
    <source>
        <dbReference type="ARBA" id="ARBA00022475"/>
    </source>
</evidence>
<feature type="transmembrane region" description="Helical" evidence="10">
    <location>
        <begin position="401"/>
        <end position="420"/>
    </location>
</feature>
<comment type="subcellular location">
    <subcellularLocation>
        <location evidence="1">Cell membrane</location>
        <topology evidence="1">Multi-pass membrane protein</topology>
    </subcellularLocation>
</comment>
<keyword evidence="6 10" id="KW-1133">Transmembrane helix</keyword>
<reference evidence="11 12" key="1">
    <citation type="journal article" date="2015" name="Microbes Environ.">
        <title>An Efficient Strategy Developed for Next-Generation Sequencing of Endosymbiont Genomes Performed Using Crude DNA Isolated from Host Tissues: A Case Study of Blattabacterium cuenoti Inhabiting the Fat Bodies of Cockroaches.</title>
        <authorList>
            <person name="Kinjo Y."/>
            <person name="Saitoh S."/>
            <person name="Tokuda G."/>
        </authorList>
    </citation>
    <scope>NUCLEOTIDE SEQUENCE [LARGE SCALE GENOMIC DNA]</scope>
    <source>
        <strain evidence="11 12">BPAY</strain>
    </source>
</reference>
<evidence type="ECO:0000256" key="5">
    <source>
        <dbReference type="ARBA" id="ARBA00022692"/>
    </source>
</evidence>
<feature type="transmembrane region" description="Helical" evidence="10">
    <location>
        <begin position="143"/>
        <end position="165"/>
    </location>
</feature>
<feature type="transmembrane region" description="Helical" evidence="10">
    <location>
        <begin position="74"/>
        <end position="102"/>
    </location>
</feature>
<dbReference type="PANTHER" id="PTHR43298">
    <property type="entry name" value="MULTIDRUG RESISTANCE PROTEIN NORM-RELATED"/>
    <property type="match status" value="1"/>
</dbReference>
<organism evidence="11 12">
    <name type="scientific">Blattabacterium cuenoti BPAY</name>
    <dbReference type="NCBI Taxonomy" id="1457031"/>
    <lineage>
        <taxon>Bacteria</taxon>
        <taxon>Pseudomonadati</taxon>
        <taxon>Bacteroidota</taxon>
        <taxon>Flavobacteriia</taxon>
        <taxon>Flavobacteriales</taxon>
        <taxon>Blattabacteriaceae</taxon>
        <taxon>Blattabacterium</taxon>
    </lineage>
</organism>
<dbReference type="PIRSF" id="PIRSF006603">
    <property type="entry name" value="DinF"/>
    <property type="match status" value="1"/>
</dbReference>